<feature type="transmembrane region" description="Helical" evidence="9">
    <location>
        <begin position="135"/>
        <end position="160"/>
    </location>
</feature>
<keyword evidence="13" id="KW-1185">Reference proteome</keyword>
<evidence type="ECO:0000256" key="7">
    <source>
        <dbReference type="ARBA" id="ARBA00022989"/>
    </source>
</evidence>
<evidence type="ECO:0000256" key="4">
    <source>
        <dbReference type="ARBA" id="ARBA00022692"/>
    </source>
</evidence>
<reference evidence="11" key="1">
    <citation type="journal article" date="2013" name="Genome Biol.">
        <title>Comparative genomics of the core and accessory genomes of 48 Sinorhizobium strains comprising five genospecies.</title>
        <authorList>
            <person name="Sugawara M."/>
            <person name="Epstein B."/>
            <person name="Badgley B.D."/>
            <person name="Unno T."/>
            <person name="Xu L."/>
            <person name="Reese J."/>
            <person name="Gyaneshwar P."/>
            <person name="Denny R."/>
            <person name="Mudge J."/>
            <person name="Bharti A.K."/>
            <person name="Farmer A.D."/>
            <person name="May G.D."/>
            <person name="Woodward J.E."/>
            <person name="Medigue C."/>
            <person name="Vallenet D."/>
            <person name="Lajus A."/>
            <person name="Rouy Z."/>
            <person name="Martinez-Vaz B."/>
            <person name="Tiffin P."/>
            <person name="Young N.D."/>
            <person name="Sadowsky M.J."/>
        </authorList>
    </citation>
    <scope>NUCLEOTIDE SEQUENCE</scope>
    <source>
        <strain evidence="11">M1</strain>
    </source>
</reference>
<evidence type="ECO:0000256" key="3">
    <source>
        <dbReference type="ARBA" id="ARBA00022475"/>
    </source>
</evidence>
<dbReference type="GO" id="GO:0015031">
    <property type="term" value="P:protein transport"/>
    <property type="evidence" value="ECO:0007669"/>
    <property type="project" value="UniProtKB-KW"/>
</dbReference>
<evidence type="ECO:0000256" key="9">
    <source>
        <dbReference type="RuleBase" id="RU363032"/>
    </source>
</evidence>
<dbReference type="PROSITE" id="PS50928">
    <property type="entry name" value="ABC_TM1"/>
    <property type="match status" value="1"/>
</dbReference>
<organism evidence="11">
    <name type="scientific">Sinorhizobium medicae</name>
    <dbReference type="NCBI Taxonomy" id="110321"/>
    <lineage>
        <taxon>Bacteria</taxon>
        <taxon>Pseudomonadati</taxon>
        <taxon>Pseudomonadota</taxon>
        <taxon>Alphaproteobacteria</taxon>
        <taxon>Hyphomicrobiales</taxon>
        <taxon>Rhizobiaceae</taxon>
        <taxon>Sinorhizobium/Ensifer group</taxon>
        <taxon>Sinorhizobium</taxon>
    </lineage>
</organism>
<dbReference type="PANTHER" id="PTHR43386:SF1">
    <property type="entry name" value="D,D-DIPEPTIDE TRANSPORT SYSTEM PERMEASE PROTEIN DDPC-RELATED"/>
    <property type="match status" value="1"/>
</dbReference>
<dbReference type="GO" id="GO:0015833">
    <property type="term" value="P:peptide transport"/>
    <property type="evidence" value="ECO:0007669"/>
    <property type="project" value="UniProtKB-KW"/>
</dbReference>
<dbReference type="SUPFAM" id="SSF161098">
    <property type="entry name" value="MetI-like"/>
    <property type="match status" value="1"/>
</dbReference>
<dbReference type="RefSeq" id="WP_028055225.1">
    <property type="nucleotide sequence ID" value="NZ_KE386500.1"/>
</dbReference>
<comment type="similarity">
    <text evidence="9">Belongs to the binding-protein-dependent transport system permease family.</text>
</comment>
<evidence type="ECO:0000256" key="5">
    <source>
        <dbReference type="ARBA" id="ARBA00022856"/>
    </source>
</evidence>
<gene>
    <name evidence="12" type="ORF">BMJ33_00950</name>
    <name evidence="11" type="ORF">GHJ91_07695</name>
</gene>
<evidence type="ECO:0000313" key="12">
    <source>
        <dbReference type="EMBL" id="PLU09521.1"/>
    </source>
</evidence>
<dbReference type="GO" id="GO:0005886">
    <property type="term" value="C:plasma membrane"/>
    <property type="evidence" value="ECO:0007669"/>
    <property type="project" value="UniProtKB-SubCell"/>
</dbReference>
<dbReference type="InterPro" id="IPR050366">
    <property type="entry name" value="BP-dependent_transpt_permease"/>
</dbReference>
<protein>
    <submittedName>
        <fullName evidence="11 12">ABC transporter permease</fullName>
    </submittedName>
</protein>
<evidence type="ECO:0000256" key="1">
    <source>
        <dbReference type="ARBA" id="ARBA00004651"/>
    </source>
</evidence>
<comment type="subcellular location">
    <subcellularLocation>
        <location evidence="1 9">Cell membrane</location>
        <topology evidence="1 9">Multi-pass membrane protein</topology>
    </subcellularLocation>
</comment>
<evidence type="ECO:0000256" key="8">
    <source>
        <dbReference type="ARBA" id="ARBA00023136"/>
    </source>
</evidence>
<dbReference type="EMBL" id="WISB01000043">
    <property type="protein sequence ID" value="MQW69059.1"/>
    <property type="molecule type" value="Genomic_DNA"/>
</dbReference>
<evidence type="ECO:0000313" key="11">
    <source>
        <dbReference type="EMBL" id="MQW69059.1"/>
    </source>
</evidence>
<dbReference type="AlphaFoldDB" id="A0A6G1WH58"/>
<evidence type="ECO:0000256" key="2">
    <source>
        <dbReference type="ARBA" id="ARBA00022448"/>
    </source>
</evidence>
<keyword evidence="7 9" id="KW-1133">Transmembrane helix</keyword>
<dbReference type="GO" id="GO:0055085">
    <property type="term" value="P:transmembrane transport"/>
    <property type="evidence" value="ECO:0007669"/>
    <property type="project" value="InterPro"/>
</dbReference>
<evidence type="ECO:0000259" key="10">
    <source>
        <dbReference type="PROSITE" id="PS50928"/>
    </source>
</evidence>
<feature type="transmembrane region" description="Helical" evidence="9">
    <location>
        <begin position="253"/>
        <end position="279"/>
    </location>
</feature>
<accession>A0A6G1WH58</accession>
<feature type="transmembrane region" description="Helical" evidence="9">
    <location>
        <begin position="91"/>
        <end position="114"/>
    </location>
</feature>
<proteinExistence type="inferred from homology"/>
<dbReference type="InterPro" id="IPR000515">
    <property type="entry name" value="MetI-like"/>
</dbReference>
<dbReference type="EMBL" id="NBUC01000007">
    <property type="protein sequence ID" value="PLU09521.1"/>
    <property type="molecule type" value="Genomic_DNA"/>
</dbReference>
<keyword evidence="8 9" id="KW-0472">Membrane</keyword>
<feature type="transmembrane region" description="Helical" evidence="9">
    <location>
        <begin position="22"/>
        <end position="44"/>
    </location>
</feature>
<reference evidence="12" key="2">
    <citation type="submission" date="2017-04" db="EMBL/GenBank/DDBJ databases">
        <authorList>
            <person name="Porter S."/>
            <person name="Friesen M.L."/>
            <person name="Faber-Hammond J."/>
        </authorList>
    </citation>
    <scope>NUCLEOTIDE SEQUENCE</scope>
    <source>
        <strain evidence="12">Str16</strain>
    </source>
</reference>
<dbReference type="CDD" id="cd06261">
    <property type="entry name" value="TM_PBP2"/>
    <property type="match status" value="1"/>
</dbReference>
<evidence type="ECO:0000313" key="13">
    <source>
        <dbReference type="Proteomes" id="UP001190825"/>
    </source>
</evidence>
<keyword evidence="5" id="KW-0571">Peptide transport</keyword>
<dbReference type="Proteomes" id="UP001190825">
    <property type="component" value="Unassembled WGS sequence"/>
</dbReference>
<keyword evidence="3" id="KW-1003">Cell membrane</keyword>
<comment type="caution">
    <text evidence="11">The sequence shown here is derived from an EMBL/GenBank/DDBJ whole genome shotgun (WGS) entry which is preliminary data.</text>
</comment>
<keyword evidence="4 9" id="KW-0812">Transmembrane</keyword>
<name>A0A6G1WH58_9HYPH</name>
<dbReference type="Gene3D" id="1.10.3720.10">
    <property type="entry name" value="MetI-like"/>
    <property type="match status" value="1"/>
</dbReference>
<evidence type="ECO:0000256" key="6">
    <source>
        <dbReference type="ARBA" id="ARBA00022927"/>
    </source>
</evidence>
<feature type="transmembrane region" description="Helical" evidence="9">
    <location>
        <begin position="209"/>
        <end position="233"/>
    </location>
</feature>
<reference evidence="12 13" key="3">
    <citation type="journal article" date="2018" name="FEMS Microbiol. Ecol.">
        <title>Co-invading symbiotic mutualists of Medicago polymorpha retain high ancestral diversity and contain diverse accessory genomes.</title>
        <authorList>
            <person name="Porter S.S."/>
            <person name="Faber-Hammond J.J."/>
            <person name="Friesen M.L."/>
        </authorList>
    </citation>
    <scope>NUCLEOTIDE SEQUENCE [LARGE SCALE GENOMIC DNA]</scope>
    <source>
        <strain evidence="12 13">Str16</strain>
    </source>
</reference>
<feature type="domain" description="ABC transmembrane type-1" evidence="10">
    <location>
        <begin position="87"/>
        <end position="276"/>
    </location>
</feature>
<keyword evidence="6" id="KW-0653">Protein transport</keyword>
<dbReference type="InterPro" id="IPR035906">
    <property type="entry name" value="MetI-like_sf"/>
</dbReference>
<dbReference type="Pfam" id="PF00528">
    <property type="entry name" value="BPD_transp_1"/>
    <property type="match status" value="1"/>
</dbReference>
<keyword evidence="2 9" id="KW-0813">Transport</keyword>
<sequence>MNSAPQRSGFGTVLSLLWADKFAMLAALFLLLLAITCLVGPLLIGNAASGINFAGRNAPPQFEKGFLYVLGGDNLGRSLLARIIVGAQTTMGVAVTAVATSVLIGALLGLVAGYRGGLVSDFIMRLTDMIMSFPSLLTALVVLYVLGPSVANLVIVLAITRIPVYLRTTRAEVMEARSRVFVTAAIAMGASPARVLFRHIVPIVLPTLLTIAAVDFAAVIITESGLSFLGLGIQAPDFTWGSMVATGRNYIASAWWLSFWPGLAITLTALSLNILASWLRIATDPQQRWRLEGGRKHG</sequence>
<dbReference type="PANTHER" id="PTHR43386">
    <property type="entry name" value="OLIGOPEPTIDE TRANSPORT SYSTEM PERMEASE PROTEIN APPC"/>
    <property type="match status" value="1"/>
</dbReference>